<dbReference type="AlphaFoldDB" id="A0A0B2SKT6"/>
<dbReference type="Proteomes" id="UP000053555">
    <property type="component" value="Unassembled WGS sequence"/>
</dbReference>
<sequence>MKKQASSTFLMWVMVISLHAHLIIAAVSKSNGTISVCDGSVEDCLNVVHLDSELLPTISSSHFRRILAGKYDGVTNDALIPDKPFKGCKIGEAYRSCLAQVEGRARNCAIYKRGC</sequence>
<dbReference type="EMBL" id="QZWG01000008">
    <property type="protein sequence ID" value="RZB98683.1"/>
    <property type="molecule type" value="Genomic_DNA"/>
</dbReference>
<keyword evidence="1" id="KW-0732">Signal</keyword>
<dbReference type="Gramene" id="XM_028389781.1">
    <property type="protein sequence ID" value="XP_028245582.1"/>
    <property type="gene ID" value="LOC114423152"/>
</dbReference>
<proteinExistence type="predicted"/>
<keyword evidence="4" id="KW-1185">Reference proteome</keyword>
<reference evidence="2" key="1">
    <citation type="submission" date="2014-07" db="EMBL/GenBank/DDBJ databases">
        <title>Identification of a novel salt tolerance gene in wild soybean by whole-genome sequencing.</title>
        <authorList>
            <person name="Lam H.-M."/>
            <person name="Qi X."/>
            <person name="Li M.-W."/>
            <person name="Liu X."/>
            <person name="Xie M."/>
            <person name="Ni M."/>
            <person name="Xu X."/>
        </authorList>
    </citation>
    <scope>NUCLEOTIDE SEQUENCE [LARGE SCALE GENOMIC DNA]</scope>
    <source>
        <tissue evidence="2">Root</tissue>
    </source>
</reference>
<evidence type="ECO:0000256" key="1">
    <source>
        <dbReference type="SAM" id="SignalP"/>
    </source>
</evidence>
<accession>A0A0B2SKT6</accession>
<feature type="chain" id="PRO_5040666612" evidence="1">
    <location>
        <begin position="26"/>
        <end position="115"/>
    </location>
</feature>
<protein>
    <submittedName>
        <fullName evidence="2">Uncharacterized protein</fullName>
    </submittedName>
</protein>
<dbReference type="EMBL" id="KN640861">
    <property type="protein sequence ID" value="KHN47261.1"/>
    <property type="molecule type" value="Genomic_DNA"/>
</dbReference>
<name>A0A0B2SKT6_GLYSO</name>
<evidence type="ECO:0000313" key="3">
    <source>
        <dbReference type="EMBL" id="RZB98683.1"/>
    </source>
</evidence>
<dbReference type="Proteomes" id="UP000289340">
    <property type="component" value="Chromosome 8"/>
</dbReference>
<evidence type="ECO:0000313" key="2">
    <source>
        <dbReference type="EMBL" id="KHN47261.1"/>
    </source>
</evidence>
<feature type="signal peptide" evidence="1">
    <location>
        <begin position="1"/>
        <end position="25"/>
    </location>
</feature>
<reference evidence="3 4" key="2">
    <citation type="submission" date="2018-09" db="EMBL/GenBank/DDBJ databases">
        <title>A high-quality reference genome of wild soybean provides a powerful tool to mine soybean genomes.</title>
        <authorList>
            <person name="Xie M."/>
            <person name="Chung C.Y.L."/>
            <person name="Li M.-W."/>
            <person name="Wong F.-L."/>
            <person name="Chan T.-F."/>
            <person name="Lam H.-M."/>
        </authorList>
    </citation>
    <scope>NUCLEOTIDE SEQUENCE [LARGE SCALE GENOMIC DNA]</scope>
    <source>
        <strain evidence="4">cv. W05</strain>
        <tissue evidence="3">Hypocotyl of etiolated seedlings</tissue>
    </source>
</reference>
<gene>
    <name evidence="3" type="ORF">D0Y65_021538</name>
    <name evidence="2" type="ORF">glysoja_048394</name>
</gene>
<evidence type="ECO:0000313" key="4">
    <source>
        <dbReference type="Proteomes" id="UP000289340"/>
    </source>
</evidence>
<organism evidence="2">
    <name type="scientific">Glycine soja</name>
    <name type="common">Wild soybean</name>
    <dbReference type="NCBI Taxonomy" id="3848"/>
    <lineage>
        <taxon>Eukaryota</taxon>
        <taxon>Viridiplantae</taxon>
        <taxon>Streptophyta</taxon>
        <taxon>Embryophyta</taxon>
        <taxon>Tracheophyta</taxon>
        <taxon>Spermatophyta</taxon>
        <taxon>Magnoliopsida</taxon>
        <taxon>eudicotyledons</taxon>
        <taxon>Gunneridae</taxon>
        <taxon>Pentapetalae</taxon>
        <taxon>rosids</taxon>
        <taxon>fabids</taxon>
        <taxon>Fabales</taxon>
        <taxon>Fabaceae</taxon>
        <taxon>Papilionoideae</taxon>
        <taxon>50 kb inversion clade</taxon>
        <taxon>NPAAA clade</taxon>
        <taxon>indigoferoid/millettioid clade</taxon>
        <taxon>Phaseoleae</taxon>
        <taxon>Glycine</taxon>
        <taxon>Glycine subgen. Soja</taxon>
    </lineage>
</organism>